<feature type="region of interest" description="Disordered" evidence="1">
    <location>
        <begin position="483"/>
        <end position="502"/>
    </location>
</feature>
<reference evidence="3" key="2">
    <citation type="journal article" date="2022" name="Microbiol. Resour. Announc.">
        <title>Whole-Genome Sequence of Entomortierella parvispora E1425, a Mucoromycotan Fungus Associated with Burkholderiaceae-Related Endosymbiotic Bacteria.</title>
        <authorList>
            <person name="Herlambang A."/>
            <person name="Guo Y."/>
            <person name="Takashima Y."/>
            <person name="Narisawa K."/>
            <person name="Ohta H."/>
            <person name="Nishizawa T."/>
        </authorList>
    </citation>
    <scope>NUCLEOTIDE SEQUENCE</scope>
    <source>
        <strain evidence="3">E1425</strain>
    </source>
</reference>
<organism evidence="3 4">
    <name type="scientific">Entomortierella parvispora</name>
    <dbReference type="NCBI Taxonomy" id="205924"/>
    <lineage>
        <taxon>Eukaryota</taxon>
        <taxon>Fungi</taxon>
        <taxon>Fungi incertae sedis</taxon>
        <taxon>Mucoromycota</taxon>
        <taxon>Mortierellomycotina</taxon>
        <taxon>Mortierellomycetes</taxon>
        <taxon>Mortierellales</taxon>
        <taxon>Mortierellaceae</taxon>
        <taxon>Entomortierella</taxon>
    </lineage>
</organism>
<keyword evidence="4" id="KW-1185">Reference proteome</keyword>
<dbReference type="OrthoDB" id="2261218at2759"/>
<evidence type="ECO:0000313" key="4">
    <source>
        <dbReference type="Proteomes" id="UP000827284"/>
    </source>
</evidence>
<name>A0A9P3H2L0_9FUNG</name>
<dbReference type="AlphaFoldDB" id="A0A9P3H2L0"/>
<sequence>MQNDTFKRFSKDLQGALSLPAHYLSKQVKKSPFSGGERKKDAMTAHRAVKTMIEPSSPSSAISDSTLENNISRINTNSSGATTSSLSTNNTNLPIGNAHNPTLGQFLRVTTRKSGRRGSMIETGRTGGYKSPQSPGSGKIFTKEEPPIMHFPSRVSSMDQFSDQRQAWIHKVLNTEPAWEHRNGQYRSPVEAHDSTGLFLVRLMQVTNKASTKIFDVEWNLRVGSQEGASHPSRSFKDNPGNTATMNEVFMFEVNDSFQLDITVLGNPVVTKFGTMAGFCNNQTVNLGSLGLSFCLESMEKSIHTYRLTPDSAKSSIKTDCEVVVMVAMHIAEEPEEDMAWETETLHQGFLTMMTRGGRSSSWKRYWAVLEGRAIKLYDAEYQLQRDVISVLPLAHITGVQPPDYEKVDVGANGMSLVVDPHGMDPKTGAGVRADELDYCMYAFSDSAQSYEVWNAHLEEALGQYQFNMARRMEVQKSRAARQARQSLSRQSFESSVPPTPLEGLDERLRTELIDMRYVW</sequence>
<accession>A0A9P3H2L0</accession>
<dbReference type="SMART" id="SM00233">
    <property type="entry name" value="PH"/>
    <property type="match status" value="1"/>
</dbReference>
<feature type="region of interest" description="Disordered" evidence="1">
    <location>
        <begin position="112"/>
        <end position="138"/>
    </location>
</feature>
<dbReference type="InterPro" id="IPR001849">
    <property type="entry name" value="PH_domain"/>
</dbReference>
<evidence type="ECO:0000256" key="1">
    <source>
        <dbReference type="SAM" id="MobiDB-lite"/>
    </source>
</evidence>
<dbReference type="Proteomes" id="UP000827284">
    <property type="component" value="Unassembled WGS sequence"/>
</dbReference>
<dbReference type="SUPFAM" id="SSF50729">
    <property type="entry name" value="PH domain-like"/>
    <property type="match status" value="1"/>
</dbReference>
<comment type="caution">
    <text evidence="3">The sequence shown here is derived from an EMBL/GenBank/DDBJ whole genome shotgun (WGS) entry which is preliminary data.</text>
</comment>
<dbReference type="Gene3D" id="2.30.29.30">
    <property type="entry name" value="Pleckstrin-homology domain (PH domain)/Phosphotyrosine-binding domain (PTB)"/>
    <property type="match status" value="1"/>
</dbReference>
<feature type="domain" description="PH" evidence="2">
    <location>
        <begin position="344"/>
        <end position="463"/>
    </location>
</feature>
<protein>
    <recommendedName>
        <fullName evidence="2">PH domain-containing protein</fullName>
    </recommendedName>
</protein>
<dbReference type="PROSITE" id="PS50003">
    <property type="entry name" value="PH_DOMAIN"/>
    <property type="match status" value="1"/>
</dbReference>
<gene>
    <name evidence="3" type="ORF">EMPS_01317</name>
</gene>
<evidence type="ECO:0000313" key="3">
    <source>
        <dbReference type="EMBL" id="GJJ68971.1"/>
    </source>
</evidence>
<feature type="compositionally biased region" description="Low complexity" evidence="1">
    <location>
        <begin position="483"/>
        <end position="492"/>
    </location>
</feature>
<dbReference type="EMBL" id="BQFW01000002">
    <property type="protein sequence ID" value="GJJ68971.1"/>
    <property type="molecule type" value="Genomic_DNA"/>
</dbReference>
<dbReference type="InterPro" id="IPR011993">
    <property type="entry name" value="PH-like_dom_sf"/>
</dbReference>
<reference evidence="3" key="1">
    <citation type="submission" date="2021-11" db="EMBL/GenBank/DDBJ databases">
        <authorList>
            <person name="Herlambang A."/>
            <person name="Guo Y."/>
            <person name="Takashima Y."/>
            <person name="Nishizawa T."/>
        </authorList>
    </citation>
    <scope>NUCLEOTIDE SEQUENCE</scope>
    <source>
        <strain evidence="3">E1425</strain>
    </source>
</reference>
<evidence type="ECO:0000259" key="2">
    <source>
        <dbReference type="PROSITE" id="PS50003"/>
    </source>
</evidence>
<proteinExistence type="predicted"/>